<dbReference type="EMBL" id="FOMR01000013">
    <property type="protein sequence ID" value="SFE35121.1"/>
    <property type="molecule type" value="Genomic_DNA"/>
</dbReference>
<proteinExistence type="predicted"/>
<gene>
    <name evidence="1" type="ORF">SAMN05216238_11366</name>
</gene>
<protein>
    <submittedName>
        <fullName evidence="1">Uncharacterized protein</fullName>
    </submittedName>
</protein>
<dbReference type="STRING" id="640948.SAMN05216238_11366"/>
<dbReference type="Proteomes" id="UP000199474">
    <property type="component" value="Unassembled WGS sequence"/>
</dbReference>
<organism evidence="1 2">
    <name type="scientific">Lentibacillus persicus</name>
    <dbReference type="NCBI Taxonomy" id="640948"/>
    <lineage>
        <taxon>Bacteria</taxon>
        <taxon>Bacillati</taxon>
        <taxon>Bacillota</taxon>
        <taxon>Bacilli</taxon>
        <taxon>Bacillales</taxon>
        <taxon>Bacillaceae</taxon>
        <taxon>Lentibacillus</taxon>
    </lineage>
</organism>
<dbReference type="AlphaFoldDB" id="A0A1I1ZTV9"/>
<keyword evidence="2" id="KW-1185">Reference proteome</keyword>
<reference evidence="2" key="1">
    <citation type="submission" date="2016-10" db="EMBL/GenBank/DDBJ databases">
        <authorList>
            <person name="Varghese N."/>
            <person name="Submissions S."/>
        </authorList>
    </citation>
    <scope>NUCLEOTIDE SEQUENCE [LARGE SCALE GENOMIC DNA]</scope>
    <source>
        <strain evidence="2">DSM 22530</strain>
    </source>
</reference>
<evidence type="ECO:0000313" key="2">
    <source>
        <dbReference type="Proteomes" id="UP000199474"/>
    </source>
</evidence>
<sequence length="58" mass="6570">MRLFVADYPEVHEGISEVHSELPEVHDELPEVHTKIPDVHKTDGLNGPSHPLFGQYLI</sequence>
<evidence type="ECO:0000313" key="1">
    <source>
        <dbReference type="EMBL" id="SFE35121.1"/>
    </source>
</evidence>
<accession>A0A1I1ZTV9</accession>
<name>A0A1I1ZTV9_9BACI</name>